<feature type="compositionally biased region" description="Polar residues" evidence="1">
    <location>
        <begin position="55"/>
        <end position="67"/>
    </location>
</feature>
<sequence>MSAPIASTPSKRKREDSISSTKDVKLPPARIARLGDAAAKKRVSTVRDTLRTPLGNKTNMIEESSNGLGKVNLKTPLQSKMRDTGKTPQTQARIAKIPGAAGAGVAQSAVAGRAKPLDRLRPGPPKLSLPAQTPQGINKISIIENKENLPVPSGSLSSLIEQAGFEERAKTLEDEFARKNKEAEDAWNCT</sequence>
<evidence type="ECO:0000313" key="2">
    <source>
        <dbReference type="EMBL" id="ELR18396.1"/>
    </source>
</evidence>
<dbReference type="AlphaFoldDB" id="L8H1Y7"/>
<dbReference type="Proteomes" id="UP000011083">
    <property type="component" value="Unassembled WGS sequence"/>
</dbReference>
<organism evidence="2 3">
    <name type="scientific">Acanthamoeba castellanii (strain ATCC 30010 / Neff)</name>
    <dbReference type="NCBI Taxonomy" id="1257118"/>
    <lineage>
        <taxon>Eukaryota</taxon>
        <taxon>Amoebozoa</taxon>
        <taxon>Discosea</taxon>
        <taxon>Longamoebia</taxon>
        <taxon>Centramoebida</taxon>
        <taxon>Acanthamoebidae</taxon>
        <taxon>Acanthamoeba</taxon>
    </lineage>
</organism>
<evidence type="ECO:0000256" key="1">
    <source>
        <dbReference type="SAM" id="MobiDB-lite"/>
    </source>
</evidence>
<feature type="compositionally biased region" description="Basic and acidic residues" evidence="1">
    <location>
        <begin position="13"/>
        <end position="25"/>
    </location>
</feature>
<name>L8H1Y7_ACACF</name>
<dbReference type="RefSeq" id="XP_004340424.1">
    <property type="nucleotide sequence ID" value="XM_004340376.1"/>
</dbReference>
<dbReference type="VEuPathDB" id="AmoebaDB:ACA1_137780"/>
<protein>
    <submittedName>
        <fullName evidence="2">Uncharacterized protein</fullName>
    </submittedName>
</protein>
<dbReference type="KEGG" id="acan:ACA1_137780"/>
<gene>
    <name evidence="2" type="ORF">ACA1_137780</name>
</gene>
<proteinExistence type="predicted"/>
<reference evidence="2 3" key="1">
    <citation type="journal article" date="2013" name="Genome Biol.">
        <title>Genome of Acanthamoeba castellanii highlights extensive lateral gene transfer and early evolution of tyrosine kinase signaling.</title>
        <authorList>
            <person name="Clarke M."/>
            <person name="Lohan A.J."/>
            <person name="Liu B."/>
            <person name="Lagkouvardos I."/>
            <person name="Roy S."/>
            <person name="Zafar N."/>
            <person name="Bertelli C."/>
            <person name="Schilde C."/>
            <person name="Kianianmomeni A."/>
            <person name="Burglin T.R."/>
            <person name="Frech C."/>
            <person name="Turcotte B."/>
            <person name="Kopec K.O."/>
            <person name="Synnott J.M."/>
            <person name="Choo C."/>
            <person name="Paponov I."/>
            <person name="Finkler A."/>
            <person name="Soon Heng Tan C."/>
            <person name="Hutchins A.P."/>
            <person name="Weinmeier T."/>
            <person name="Rattei T."/>
            <person name="Chu J.S."/>
            <person name="Gimenez G."/>
            <person name="Irimia M."/>
            <person name="Rigden D.J."/>
            <person name="Fitzpatrick D.A."/>
            <person name="Lorenzo-Morales J."/>
            <person name="Bateman A."/>
            <person name="Chiu C.H."/>
            <person name="Tang P."/>
            <person name="Hegemann P."/>
            <person name="Fromm H."/>
            <person name="Raoult D."/>
            <person name="Greub G."/>
            <person name="Miranda-Saavedra D."/>
            <person name="Chen N."/>
            <person name="Nash P."/>
            <person name="Ginger M.L."/>
            <person name="Horn M."/>
            <person name="Schaap P."/>
            <person name="Caler L."/>
            <person name="Loftus B."/>
        </authorList>
    </citation>
    <scope>NUCLEOTIDE SEQUENCE [LARGE SCALE GENOMIC DNA]</scope>
    <source>
        <strain evidence="2 3">Neff</strain>
    </source>
</reference>
<dbReference type="EMBL" id="KB007956">
    <property type="protein sequence ID" value="ELR18396.1"/>
    <property type="molecule type" value="Genomic_DNA"/>
</dbReference>
<evidence type="ECO:0000313" key="3">
    <source>
        <dbReference type="Proteomes" id="UP000011083"/>
    </source>
</evidence>
<feature type="region of interest" description="Disordered" evidence="1">
    <location>
        <begin position="113"/>
        <end position="135"/>
    </location>
</feature>
<feature type="region of interest" description="Disordered" evidence="1">
    <location>
        <begin position="1"/>
        <end position="89"/>
    </location>
</feature>
<dbReference type="GeneID" id="14919172"/>
<accession>L8H1Y7</accession>
<keyword evidence="3" id="KW-1185">Reference proteome</keyword>